<dbReference type="AlphaFoldDB" id="A0A1B1AJB8"/>
<proteinExistence type="predicted"/>
<feature type="chain" id="PRO_5008518900" evidence="1">
    <location>
        <begin position="27"/>
        <end position="296"/>
    </location>
</feature>
<dbReference type="Proteomes" id="UP000092498">
    <property type="component" value="Chromosome"/>
</dbReference>
<feature type="signal peptide" evidence="1">
    <location>
        <begin position="1"/>
        <end position="26"/>
    </location>
</feature>
<evidence type="ECO:0000313" key="3">
    <source>
        <dbReference type="Proteomes" id="UP000092498"/>
    </source>
</evidence>
<dbReference type="InParanoid" id="A0A1B1AJB8"/>
<organism evidence="2 3">
    <name type="scientific">Candidatus Viadribacter manganicus</name>
    <dbReference type="NCBI Taxonomy" id="1759059"/>
    <lineage>
        <taxon>Bacteria</taxon>
        <taxon>Pseudomonadati</taxon>
        <taxon>Pseudomonadota</taxon>
        <taxon>Alphaproteobacteria</taxon>
        <taxon>Hyphomonadales</taxon>
        <taxon>Hyphomonadaceae</taxon>
        <taxon>Candidatus Viadribacter</taxon>
    </lineage>
</organism>
<dbReference type="KEGG" id="cbot:ATE48_12325"/>
<evidence type="ECO:0000313" key="2">
    <source>
        <dbReference type="EMBL" id="ANP46647.1"/>
    </source>
</evidence>
<dbReference type="OrthoDB" id="7218943at2"/>
<gene>
    <name evidence="2" type="ORF">ATE48_12325</name>
</gene>
<protein>
    <submittedName>
        <fullName evidence="2">Uncharacterized protein</fullName>
    </submittedName>
</protein>
<keyword evidence="3" id="KW-1185">Reference proteome</keyword>
<reference evidence="2 3" key="1">
    <citation type="submission" date="2015-11" db="EMBL/GenBank/DDBJ databases">
        <title>Whole-Genome Sequence of Candidatus Oderbacter manganicum from the National Park Lower Oder Valley, Germany.</title>
        <authorList>
            <person name="Braun B."/>
            <person name="Liere K."/>
            <person name="Szewzyk U."/>
        </authorList>
    </citation>
    <scope>NUCLEOTIDE SEQUENCE [LARGE SCALE GENOMIC DNA]</scope>
    <source>
        <strain evidence="2 3">OTSz_A_272</strain>
    </source>
</reference>
<dbReference type="EMBL" id="CP013244">
    <property type="protein sequence ID" value="ANP46647.1"/>
    <property type="molecule type" value="Genomic_DNA"/>
</dbReference>
<evidence type="ECO:0000256" key="1">
    <source>
        <dbReference type="SAM" id="SignalP"/>
    </source>
</evidence>
<dbReference type="RefSeq" id="WP_066771954.1">
    <property type="nucleotide sequence ID" value="NZ_CP013244.1"/>
</dbReference>
<keyword evidence="1" id="KW-0732">Signal</keyword>
<name>A0A1B1AJB8_9PROT</name>
<accession>A0A1B1AJB8</accession>
<sequence>MIDPKMRRLATALSFFLLAPIPAALAQTTPDIVVTGVRPEQTQAYVEQVTAISPMADQLPRWDSAICTSIAGMPARQGQFLADRIAQRAASLGLRPGGPDCRANVAIFVTSDSDAFARQLFDRDRDMFAYYQSNDVSTLGQGALDDFLTTPRAVRWWHVSQTYGADGIALSGDPSIGGLSNAPSVRATGTRLSGSTREDFTQAIVIVDARRVRGVQLAALADYVSFVALAQVNAHATTSEYPTILNLFNGERANANGPAALTQWDQAYLDALYKSERNSATQRQQQSEIARRMNGN</sequence>